<dbReference type="CDD" id="cd01821">
    <property type="entry name" value="Rhamnogalacturan_acetylesterase_like"/>
    <property type="match status" value="1"/>
</dbReference>
<gene>
    <name evidence="4" type="ORF">EV146_110194</name>
</gene>
<proteinExistence type="inferred from homology"/>
<dbReference type="Pfam" id="PF13472">
    <property type="entry name" value="Lipase_GDSL_2"/>
    <property type="match status" value="1"/>
</dbReference>
<reference evidence="4 5" key="1">
    <citation type="journal article" date="2015" name="Stand. Genomic Sci.">
        <title>Genomic Encyclopedia of Bacterial and Archaeal Type Strains, Phase III: the genomes of soil and plant-associated and newly described type strains.</title>
        <authorList>
            <person name="Whitman W.B."/>
            <person name="Woyke T."/>
            <person name="Klenk H.P."/>
            <person name="Zhou Y."/>
            <person name="Lilburn T.G."/>
            <person name="Beck B.J."/>
            <person name="De Vos P."/>
            <person name="Vandamme P."/>
            <person name="Eisen J.A."/>
            <person name="Garrity G."/>
            <person name="Hugenholtz P."/>
            <person name="Kyrpides N.C."/>
        </authorList>
    </citation>
    <scope>NUCLEOTIDE SEQUENCE [LARGE SCALE GENOMIC DNA]</scope>
    <source>
        <strain evidence="4 5">CV53</strain>
    </source>
</reference>
<comment type="caution">
    <text evidence="4">The sequence shown here is derived from an EMBL/GenBank/DDBJ whole genome shotgun (WGS) entry which is preliminary data.</text>
</comment>
<protein>
    <submittedName>
        <fullName evidence="4">Lysophospholipase L1-like esterase</fullName>
    </submittedName>
</protein>
<comment type="similarity">
    <text evidence="1">Belongs to the 'GDSL' lipolytic enzyme family.</text>
</comment>
<evidence type="ECO:0000256" key="2">
    <source>
        <dbReference type="ARBA" id="ARBA00022801"/>
    </source>
</evidence>
<dbReference type="InterPro" id="IPR037459">
    <property type="entry name" value="RhgT-like"/>
</dbReference>
<keyword evidence="2" id="KW-0378">Hydrolase</keyword>
<dbReference type="InterPro" id="IPR013830">
    <property type="entry name" value="SGNH_hydro"/>
</dbReference>
<dbReference type="GO" id="GO:0016787">
    <property type="term" value="F:hydrolase activity"/>
    <property type="evidence" value="ECO:0007669"/>
    <property type="project" value="UniProtKB-KW"/>
</dbReference>
<evidence type="ECO:0000256" key="1">
    <source>
        <dbReference type="ARBA" id="ARBA00008668"/>
    </source>
</evidence>
<dbReference type="InterPro" id="IPR036514">
    <property type="entry name" value="SGNH_hydro_sf"/>
</dbReference>
<organism evidence="4 5">
    <name type="scientific">Mesobacillus foraminis</name>
    <dbReference type="NCBI Taxonomy" id="279826"/>
    <lineage>
        <taxon>Bacteria</taxon>
        <taxon>Bacillati</taxon>
        <taxon>Bacillota</taxon>
        <taxon>Bacilli</taxon>
        <taxon>Bacillales</taxon>
        <taxon>Bacillaceae</taxon>
        <taxon>Mesobacillus</taxon>
    </lineage>
</organism>
<dbReference type="RefSeq" id="WP_132009639.1">
    <property type="nucleotide sequence ID" value="NZ_JABUHM010000011.1"/>
</dbReference>
<name>A0A4R2B7N3_9BACI</name>
<dbReference type="PANTHER" id="PTHR43695">
    <property type="entry name" value="PUTATIVE (AFU_ORTHOLOGUE AFUA_2G17250)-RELATED"/>
    <property type="match status" value="1"/>
</dbReference>
<dbReference type="AlphaFoldDB" id="A0A4R2B7N3"/>
<dbReference type="SUPFAM" id="SSF52266">
    <property type="entry name" value="SGNH hydrolase"/>
    <property type="match status" value="1"/>
</dbReference>
<dbReference type="Gene3D" id="3.40.50.1110">
    <property type="entry name" value="SGNH hydrolase"/>
    <property type="match status" value="1"/>
</dbReference>
<evidence type="ECO:0000259" key="3">
    <source>
        <dbReference type="Pfam" id="PF13472"/>
    </source>
</evidence>
<dbReference type="EMBL" id="SLVV01000010">
    <property type="protein sequence ID" value="TCN22708.1"/>
    <property type="molecule type" value="Genomic_DNA"/>
</dbReference>
<evidence type="ECO:0000313" key="4">
    <source>
        <dbReference type="EMBL" id="TCN22708.1"/>
    </source>
</evidence>
<dbReference type="PANTHER" id="PTHR43695:SF1">
    <property type="entry name" value="RHAMNOGALACTURONAN ACETYLESTERASE"/>
    <property type="match status" value="1"/>
</dbReference>
<sequence>MDKKITIYLTGDSTAAGKTSDKRPETGWGEVFQQYFIRNVVIENRALNGRSTKSFIHQGHLAHIEKSIKPGDFLLIQFGHNDQKIEDPERGTQPYGDYQENLKEFVEVAVQKQATPILLTSVTRRMFDSDNKADSMSVGEYPKAMIDFAGKNEVLLLDVHKMTREFMDAAGKEESKKYYLHLAPGESDNYPDGIEDNTHFNERGAEAVAELIAKALKESDLPIKSWLV</sequence>
<dbReference type="Proteomes" id="UP000295689">
    <property type="component" value="Unassembled WGS sequence"/>
</dbReference>
<feature type="domain" description="SGNH hydrolase-type esterase" evidence="3">
    <location>
        <begin position="11"/>
        <end position="206"/>
    </location>
</feature>
<accession>A0A4R2B7N3</accession>
<keyword evidence="5" id="KW-1185">Reference proteome</keyword>
<evidence type="ECO:0000313" key="5">
    <source>
        <dbReference type="Proteomes" id="UP000295689"/>
    </source>
</evidence>